<evidence type="ECO:0000313" key="1">
    <source>
        <dbReference type="EMBL" id="QSX77866.1"/>
    </source>
</evidence>
<sequence>MSPILRVLFRPLRTRNGRRLATGLLVAAMLITACQPPAPRYQPTPEQVRAQIRRLLPSTLADRAGWAADIQSAFQLLELPPTTANLCAVLAVTEQESGYKADPPVEGLGRIARAEIERRARAKGVPALAVRGLLLIKAPDGRSYGDKLAAVRTERELSALYEELAARAPSFGQRLLERGNPVRTGGPMQVSIDYAQRQVRARPYPYPMAGTLRREVFSRRGGMYFGIAHLLKYPNTYTRHLYRFADFNAGHYASRNAAFQAAVSQASGIALSLDGDLVAHGSDAVGATEAAVRSLAGSLQLDHDEIRRALRQGGQFDFEKSDLYLRVFALAEKRAGRRLPRARLPGIRLDSPKITRRLTTEWFAQRVETRYRACEARAR</sequence>
<dbReference type="EMBL" id="CP071518">
    <property type="protein sequence ID" value="QSX77866.1"/>
    <property type="molecule type" value="Genomic_DNA"/>
</dbReference>
<reference evidence="1 2" key="1">
    <citation type="submission" date="2021-03" db="EMBL/GenBank/DDBJ databases">
        <title>Lysobacter sp. nov. isolated from soil of gangwondo yeongwol, south Korea.</title>
        <authorList>
            <person name="Kim K.R."/>
            <person name="Kim K.H."/>
            <person name="Jeon C.O."/>
        </authorList>
    </citation>
    <scope>NUCLEOTIDE SEQUENCE [LARGE SCALE GENOMIC DNA]</scope>
    <source>
        <strain evidence="1 2">R19</strain>
    </source>
</reference>
<dbReference type="AlphaFoldDB" id="A0A974Y4K2"/>
<dbReference type="KEGG" id="lsf:I8J32_014225"/>
<dbReference type="PROSITE" id="PS51257">
    <property type="entry name" value="PROKAR_LIPOPROTEIN"/>
    <property type="match status" value="1"/>
</dbReference>
<gene>
    <name evidence="1" type="ORF">I8J32_014225</name>
</gene>
<name>A0A974Y4K2_9GAMM</name>
<dbReference type="Pfam" id="PF07759">
    <property type="entry name" value="DUF1615"/>
    <property type="match status" value="1"/>
</dbReference>
<keyword evidence="2" id="KW-1185">Reference proteome</keyword>
<organism evidence="1 2">
    <name type="scientific">Agrilutibacter solisilvae</name>
    <dbReference type="NCBI Taxonomy" id="2763317"/>
    <lineage>
        <taxon>Bacteria</taxon>
        <taxon>Pseudomonadati</taxon>
        <taxon>Pseudomonadota</taxon>
        <taxon>Gammaproteobacteria</taxon>
        <taxon>Lysobacterales</taxon>
        <taxon>Lysobacteraceae</taxon>
        <taxon>Agrilutibacter</taxon>
    </lineage>
</organism>
<proteinExistence type="predicted"/>
<protein>
    <submittedName>
        <fullName evidence="1">DUF1615 domain-containing protein</fullName>
    </submittedName>
</protein>
<dbReference type="InterPro" id="IPR011673">
    <property type="entry name" value="DUF1615"/>
</dbReference>
<accession>A0A974Y4K2</accession>
<dbReference type="Proteomes" id="UP000639274">
    <property type="component" value="Chromosome"/>
</dbReference>
<evidence type="ECO:0000313" key="2">
    <source>
        <dbReference type="Proteomes" id="UP000639274"/>
    </source>
</evidence>